<dbReference type="AlphaFoldDB" id="A0A7X0J954"/>
<dbReference type="PANTHER" id="PTHR30203:SF20">
    <property type="entry name" value="MULTIDRUG RESISTANCE OUTER MEMBRANE PROTEIN MDTP-RELATED"/>
    <property type="match status" value="1"/>
</dbReference>
<dbReference type="InterPro" id="IPR003423">
    <property type="entry name" value="OMP_efflux"/>
</dbReference>
<evidence type="ECO:0000256" key="2">
    <source>
        <dbReference type="ARBA" id="ARBA00007613"/>
    </source>
</evidence>
<dbReference type="Gene3D" id="2.20.200.10">
    <property type="entry name" value="Outer membrane efflux proteins (OEP)"/>
    <property type="match status" value="1"/>
</dbReference>
<feature type="signal peptide" evidence="9">
    <location>
        <begin position="1"/>
        <end position="42"/>
    </location>
</feature>
<dbReference type="SUPFAM" id="SSF56954">
    <property type="entry name" value="Outer membrane efflux proteins (OEP)"/>
    <property type="match status" value="1"/>
</dbReference>
<keyword evidence="3 9" id="KW-1134">Transmembrane beta strand</keyword>
<evidence type="ECO:0000256" key="3">
    <source>
        <dbReference type="ARBA" id="ARBA00022452"/>
    </source>
</evidence>
<dbReference type="NCBIfam" id="TIGR01845">
    <property type="entry name" value="outer_NodT"/>
    <property type="match status" value="1"/>
</dbReference>
<comment type="subcellular location">
    <subcellularLocation>
        <location evidence="9">Cell membrane</location>
        <topology evidence="9">Lipid-anchor</topology>
    </subcellularLocation>
    <subcellularLocation>
        <location evidence="1">Membrane</location>
    </subcellularLocation>
</comment>
<keyword evidence="8 9" id="KW-0449">Lipoprotein</keyword>
<reference evidence="10 11" key="1">
    <citation type="submission" date="2020-08" db="EMBL/GenBank/DDBJ databases">
        <title>The Agave Microbiome: Exploring the role of microbial communities in plant adaptations to desert environments.</title>
        <authorList>
            <person name="Partida-Martinez L.P."/>
        </authorList>
    </citation>
    <scope>NUCLEOTIDE SEQUENCE [LARGE SCALE GENOMIC DNA]</scope>
    <source>
        <strain evidence="10 11">AS3.13</strain>
    </source>
</reference>
<gene>
    <name evidence="10" type="ORF">F4693_000344</name>
</gene>
<sequence>MPLTPPVHRAAPPPRALCSLARARAGLAAAVALLFAGCAAPASHTSVEAKTPAVLALAGPSVQLAPDWWHAIGDPQLDRLVADALAGNPSLDVAAARVRQAQAALERQDAERRPSIDADAQVQGTRLSGNYTIPPPYAGTVRALGTAQAGLSWNLDLFGRQKAAIEAAAAQTRAAGYDVAAARLMLAGAVVQNYVEVARAERRAAIAARTIKAREGSLSLVQARERSQLASRIDVTAAGTLLAQARLALVQAQAARVLATNALAALAGRGSDYAATIGATQLATDTALPVPTAIPADLLARRADIAAAQARIAAAGAERQVARRAFYPNINLSALVGLQAIGFGNFVDLDSGTAGGGAAFHLPLFDSGRRRADLAGATAALDVATAQYNDAVVTAARQVADAIAQVRATDTARVSQRQVTAGFAETNRLNTIRVASGLNSRLDLVDNDVRLLDAELADASLSIDALAARAQLATALGGGFDPVQDAAR</sequence>
<evidence type="ECO:0000256" key="8">
    <source>
        <dbReference type="ARBA" id="ARBA00023288"/>
    </source>
</evidence>
<feature type="chain" id="PRO_5031599390" evidence="9">
    <location>
        <begin position="43"/>
        <end position="488"/>
    </location>
</feature>
<keyword evidence="6 9" id="KW-0472">Membrane</keyword>
<name>A0A7X0J954_9SPHN</name>
<organism evidence="10 11">
    <name type="scientific">Sphingomonas endophytica</name>
    <dbReference type="NCBI Taxonomy" id="869719"/>
    <lineage>
        <taxon>Bacteria</taxon>
        <taxon>Pseudomonadati</taxon>
        <taxon>Pseudomonadota</taxon>
        <taxon>Alphaproteobacteria</taxon>
        <taxon>Sphingomonadales</taxon>
        <taxon>Sphingomonadaceae</taxon>
        <taxon>Sphingomonas</taxon>
    </lineage>
</organism>
<evidence type="ECO:0000256" key="7">
    <source>
        <dbReference type="ARBA" id="ARBA00023139"/>
    </source>
</evidence>
<keyword evidence="7 9" id="KW-0564">Palmitate</keyword>
<evidence type="ECO:0000313" key="10">
    <source>
        <dbReference type="EMBL" id="MBB6503391.1"/>
    </source>
</evidence>
<reference evidence="10 11" key="2">
    <citation type="submission" date="2020-08" db="EMBL/GenBank/DDBJ databases">
        <authorList>
            <person name="Partida-Martinez L."/>
            <person name="Huntemann M."/>
            <person name="Clum A."/>
            <person name="Wang J."/>
            <person name="Palaniappan K."/>
            <person name="Ritter S."/>
            <person name="Chen I.-M."/>
            <person name="Stamatis D."/>
            <person name="Reddy T."/>
            <person name="O'Malley R."/>
            <person name="Daum C."/>
            <person name="Shapiro N."/>
            <person name="Ivanova N."/>
            <person name="Kyrpides N."/>
            <person name="Woyke T."/>
        </authorList>
    </citation>
    <scope>NUCLEOTIDE SEQUENCE [LARGE SCALE GENOMIC DNA]</scope>
    <source>
        <strain evidence="10 11">AS3.13</strain>
    </source>
</reference>
<dbReference type="RefSeq" id="WP_184503905.1">
    <property type="nucleotide sequence ID" value="NZ_JACHBT010000002.1"/>
</dbReference>
<dbReference type="EMBL" id="JACHBT010000002">
    <property type="protein sequence ID" value="MBB6503391.1"/>
    <property type="molecule type" value="Genomic_DNA"/>
</dbReference>
<evidence type="ECO:0000256" key="6">
    <source>
        <dbReference type="ARBA" id="ARBA00023136"/>
    </source>
</evidence>
<keyword evidence="5 9" id="KW-0732">Signal</keyword>
<dbReference type="Proteomes" id="UP000522313">
    <property type="component" value="Unassembled WGS sequence"/>
</dbReference>
<accession>A0A7X0J954</accession>
<evidence type="ECO:0000256" key="1">
    <source>
        <dbReference type="ARBA" id="ARBA00004370"/>
    </source>
</evidence>
<protein>
    <submittedName>
        <fullName evidence="10">NodT family efflux transporter outer membrane factor (OMF) lipoprotein</fullName>
    </submittedName>
</protein>
<dbReference type="GO" id="GO:0015562">
    <property type="term" value="F:efflux transmembrane transporter activity"/>
    <property type="evidence" value="ECO:0007669"/>
    <property type="project" value="InterPro"/>
</dbReference>
<evidence type="ECO:0000313" key="11">
    <source>
        <dbReference type="Proteomes" id="UP000522313"/>
    </source>
</evidence>
<dbReference type="PANTHER" id="PTHR30203">
    <property type="entry name" value="OUTER MEMBRANE CATION EFFLUX PROTEIN"/>
    <property type="match status" value="1"/>
</dbReference>
<keyword evidence="4 9" id="KW-0812">Transmembrane</keyword>
<evidence type="ECO:0000256" key="9">
    <source>
        <dbReference type="RuleBase" id="RU362097"/>
    </source>
</evidence>
<dbReference type="Pfam" id="PF02321">
    <property type="entry name" value="OEP"/>
    <property type="match status" value="2"/>
</dbReference>
<dbReference type="InterPro" id="IPR010131">
    <property type="entry name" value="MdtP/NodT-like"/>
</dbReference>
<comment type="similarity">
    <text evidence="2 9">Belongs to the outer membrane factor (OMF) (TC 1.B.17) family.</text>
</comment>
<dbReference type="GO" id="GO:0005886">
    <property type="term" value="C:plasma membrane"/>
    <property type="evidence" value="ECO:0007669"/>
    <property type="project" value="UniProtKB-SubCell"/>
</dbReference>
<comment type="caution">
    <text evidence="10">The sequence shown here is derived from an EMBL/GenBank/DDBJ whole genome shotgun (WGS) entry which is preliminary data.</text>
</comment>
<evidence type="ECO:0000256" key="4">
    <source>
        <dbReference type="ARBA" id="ARBA00022692"/>
    </source>
</evidence>
<evidence type="ECO:0000256" key="5">
    <source>
        <dbReference type="ARBA" id="ARBA00022729"/>
    </source>
</evidence>
<dbReference type="Gene3D" id="1.20.1600.10">
    <property type="entry name" value="Outer membrane efflux proteins (OEP)"/>
    <property type="match status" value="1"/>
</dbReference>
<proteinExistence type="inferred from homology"/>